<proteinExistence type="predicted"/>
<organism evidence="2 3">
    <name type="scientific">Streptomyces albiaxialis</name>
    <dbReference type="NCBI Taxonomy" id="329523"/>
    <lineage>
        <taxon>Bacteria</taxon>
        <taxon>Bacillati</taxon>
        <taxon>Actinomycetota</taxon>
        <taxon>Actinomycetes</taxon>
        <taxon>Kitasatosporales</taxon>
        <taxon>Streptomycetaceae</taxon>
        <taxon>Streptomyces</taxon>
    </lineage>
</organism>
<protein>
    <submittedName>
        <fullName evidence="2">Uncharacterized protein</fullName>
    </submittedName>
</protein>
<feature type="region of interest" description="Disordered" evidence="1">
    <location>
        <begin position="1"/>
        <end position="23"/>
    </location>
</feature>
<dbReference type="Proteomes" id="UP001500016">
    <property type="component" value="Unassembled WGS sequence"/>
</dbReference>
<evidence type="ECO:0000256" key="1">
    <source>
        <dbReference type="SAM" id="MobiDB-lite"/>
    </source>
</evidence>
<sequence length="257" mass="27309">MASSLSPASRAPGGPGAFEPEDRRRLARAVDRAREALARPPEALLPAALRGGRAGRVLVGRCGFAHHALLLFPSTARAALAAFAEAGLDPARPVPSVVVKERLAARYGLEPGRCEVWVTRLLLTGPDAARGRPAVEAFLFPRSCAALDARIVREERRRGLEDHTAFSVAGPDERMLEALLDALDGSALCWEGGGYNPHEGPYGSTVLYFVGTEGGTEGGALRRWELSCPGDFRAVTERHPVDAGAVARAYAASARPR</sequence>
<accession>A0ABN2WRR8</accession>
<evidence type="ECO:0000313" key="3">
    <source>
        <dbReference type="Proteomes" id="UP001500016"/>
    </source>
</evidence>
<reference evidence="2 3" key="1">
    <citation type="journal article" date="2019" name="Int. J. Syst. Evol. Microbiol.">
        <title>The Global Catalogue of Microorganisms (GCM) 10K type strain sequencing project: providing services to taxonomists for standard genome sequencing and annotation.</title>
        <authorList>
            <consortium name="The Broad Institute Genomics Platform"/>
            <consortium name="The Broad Institute Genome Sequencing Center for Infectious Disease"/>
            <person name="Wu L."/>
            <person name="Ma J."/>
        </authorList>
    </citation>
    <scope>NUCLEOTIDE SEQUENCE [LARGE SCALE GENOMIC DNA]</scope>
    <source>
        <strain evidence="2 3">JCM 15478</strain>
    </source>
</reference>
<name>A0ABN2WRR8_9ACTN</name>
<gene>
    <name evidence="2" type="ORF">GCM10009801_67980</name>
</gene>
<keyword evidence="3" id="KW-1185">Reference proteome</keyword>
<dbReference type="EMBL" id="BAAAPE010000016">
    <property type="protein sequence ID" value="GAA2097528.1"/>
    <property type="molecule type" value="Genomic_DNA"/>
</dbReference>
<evidence type="ECO:0000313" key="2">
    <source>
        <dbReference type="EMBL" id="GAA2097528.1"/>
    </source>
</evidence>
<comment type="caution">
    <text evidence="2">The sequence shown here is derived from an EMBL/GenBank/DDBJ whole genome shotgun (WGS) entry which is preliminary data.</text>
</comment>
<dbReference type="RefSeq" id="WP_344533763.1">
    <property type="nucleotide sequence ID" value="NZ_BAAAPE010000016.1"/>
</dbReference>